<accession>A0A9D3ZVE8</accession>
<reference evidence="1 2" key="1">
    <citation type="journal article" date="2021" name="Plant Biotechnol. J.">
        <title>Multi-omics assisted identification of the key and species-specific regulatory components of drought-tolerant mechanisms in Gossypium stocksii.</title>
        <authorList>
            <person name="Yu D."/>
            <person name="Ke L."/>
            <person name="Zhang D."/>
            <person name="Wu Y."/>
            <person name="Sun Y."/>
            <person name="Mei J."/>
            <person name="Sun J."/>
            <person name="Sun Y."/>
        </authorList>
    </citation>
    <scope>NUCLEOTIDE SEQUENCE [LARGE SCALE GENOMIC DNA]</scope>
    <source>
        <strain evidence="2">cv. E1</strain>
        <tissue evidence="1">Leaf</tissue>
    </source>
</reference>
<evidence type="ECO:0000313" key="1">
    <source>
        <dbReference type="EMBL" id="KAH1066174.1"/>
    </source>
</evidence>
<comment type="caution">
    <text evidence="1">The sequence shown here is derived from an EMBL/GenBank/DDBJ whole genome shotgun (WGS) entry which is preliminary data.</text>
</comment>
<sequence>MGFVDPDNIQSDSYHTALLDVPSIRTTRGNMVFRQRPQPTSREQEEQPLSVEVRLSWIEARLGTMETQVSTILEILQ</sequence>
<organism evidence="1 2">
    <name type="scientific">Gossypium stocksii</name>
    <dbReference type="NCBI Taxonomy" id="47602"/>
    <lineage>
        <taxon>Eukaryota</taxon>
        <taxon>Viridiplantae</taxon>
        <taxon>Streptophyta</taxon>
        <taxon>Embryophyta</taxon>
        <taxon>Tracheophyta</taxon>
        <taxon>Spermatophyta</taxon>
        <taxon>Magnoliopsida</taxon>
        <taxon>eudicotyledons</taxon>
        <taxon>Gunneridae</taxon>
        <taxon>Pentapetalae</taxon>
        <taxon>rosids</taxon>
        <taxon>malvids</taxon>
        <taxon>Malvales</taxon>
        <taxon>Malvaceae</taxon>
        <taxon>Malvoideae</taxon>
        <taxon>Gossypium</taxon>
    </lineage>
</organism>
<name>A0A9D3ZVE8_9ROSI</name>
<dbReference type="AlphaFoldDB" id="A0A9D3ZVE8"/>
<protein>
    <submittedName>
        <fullName evidence="1">Uncharacterized protein</fullName>
    </submittedName>
</protein>
<proteinExistence type="predicted"/>
<evidence type="ECO:0000313" key="2">
    <source>
        <dbReference type="Proteomes" id="UP000828251"/>
    </source>
</evidence>
<gene>
    <name evidence="1" type="ORF">J1N35_031161</name>
</gene>
<feature type="non-terminal residue" evidence="1">
    <location>
        <position position="77"/>
    </location>
</feature>
<dbReference type="Proteomes" id="UP000828251">
    <property type="component" value="Unassembled WGS sequence"/>
</dbReference>
<keyword evidence="2" id="KW-1185">Reference proteome</keyword>
<dbReference type="EMBL" id="JAIQCV010000009">
    <property type="protein sequence ID" value="KAH1066174.1"/>
    <property type="molecule type" value="Genomic_DNA"/>
</dbReference>